<dbReference type="Pfam" id="PF09926">
    <property type="entry name" value="DUF2158"/>
    <property type="match status" value="1"/>
</dbReference>
<dbReference type="InterPro" id="IPR019226">
    <property type="entry name" value="DUF2158"/>
</dbReference>
<name>A0A6L6QHP3_9BURK</name>
<evidence type="ECO:0000313" key="2">
    <source>
        <dbReference type="Proteomes" id="UP000472320"/>
    </source>
</evidence>
<dbReference type="AlphaFoldDB" id="A0A6L6QHP3"/>
<dbReference type="OrthoDB" id="1264301at2"/>
<evidence type="ECO:0000313" key="1">
    <source>
        <dbReference type="EMBL" id="MTW11417.1"/>
    </source>
</evidence>
<keyword evidence="2" id="KW-1185">Reference proteome</keyword>
<organism evidence="1 2">
    <name type="scientific">Massilia eburnea</name>
    <dbReference type="NCBI Taxonomy" id="1776165"/>
    <lineage>
        <taxon>Bacteria</taxon>
        <taxon>Pseudomonadati</taxon>
        <taxon>Pseudomonadota</taxon>
        <taxon>Betaproteobacteria</taxon>
        <taxon>Burkholderiales</taxon>
        <taxon>Oxalobacteraceae</taxon>
        <taxon>Telluria group</taxon>
        <taxon>Massilia</taxon>
    </lineage>
</organism>
<dbReference type="Proteomes" id="UP000472320">
    <property type="component" value="Unassembled WGS sequence"/>
</dbReference>
<proteinExistence type="predicted"/>
<dbReference type="RefSeq" id="WP_155454376.1">
    <property type="nucleotide sequence ID" value="NZ_WNKX01000008.1"/>
</dbReference>
<dbReference type="EMBL" id="WNKX01000008">
    <property type="protein sequence ID" value="MTW11417.1"/>
    <property type="molecule type" value="Genomic_DNA"/>
</dbReference>
<comment type="caution">
    <text evidence="1">The sequence shown here is derived from an EMBL/GenBank/DDBJ whole genome shotgun (WGS) entry which is preliminary data.</text>
</comment>
<protein>
    <submittedName>
        <fullName evidence="1">DUF2158 domain-containing protein</fullName>
    </submittedName>
</protein>
<reference evidence="1 2" key="1">
    <citation type="submission" date="2019-11" db="EMBL/GenBank/DDBJ databases">
        <title>Type strains purchased from KCTC, JCM and DSMZ.</title>
        <authorList>
            <person name="Lu H."/>
        </authorList>
    </citation>
    <scope>NUCLEOTIDE SEQUENCE [LARGE SCALE GENOMIC DNA]</scope>
    <source>
        <strain evidence="1 2">JCM 31587</strain>
    </source>
</reference>
<gene>
    <name evidence="1" type="ORF">GM658_12500</name>
</gene>
<sequence>MATFEKGVVVKLKSGGPKMTVVGVGDYGPIGPEDGVQCTWFDEKNKLQSQTFDAAVLELV</sequence>
<accession>A0A6L6QHP3</accession>